<evidence type="ECO:0000313" key="2">
    <source>
        <dbReference type="EMBL" id="TPX09509.1"/>
    </source>
</evidence>
<feature type="compositionally biased region" description="Basic residues" evidence="1">
    <location>
        <begin position="859"/>
        <end position="870"/>
    </location>
</feature>
<protein>
    <submittedName>
        <fullName evidence="2">Uncharacterized protein</fullName>
    </submittedName>
</protein>
<reference evidence="2 3" key="1">
    <citation type="submission" date="2019-06" db="EMBL/GenBank/DDBJ databases">
        <title>Draft genome sequence of the filamentous fungus Phialemoniopsis curvata isolated from diesel fuel.</title>
        <authorList>
            <person name="Varaljay V.A."/>
            <person name="Lyon W.J."/>
            <person name="Crouch A.L."/>
            <person name="Drake C.E."/>
            <person name="Hollomon J.M."/>
            <person name="Nadeau L.J."/>
            <person name="Nunn H.S."/>
            <person name="Stevenson B.S."/>
            <person name="Bojanowski C.L."/>
            <person name="Crookes-Goodson W.J."/>
        </authorList>
    </citation>
    <scope>NUCLEOTIDE SEQUENCE [LARGE SCALE GENOMIC DNA]</scope>
    <source>
        <strain evidence="2 3">D216</strain>
    </source>
</reference>
<dbReference type="AlphaFoldDB" id="A0A507AWZ1"/>
<proteinExistence type="predicted"/>
<feature type="compositionally biased region" description="Basic residues" evidence="1">
    <location>
        <begin position="68"/>
        <end position="82"/>
    </location>
</feature>
<feature type="compositionally biased region" description="Polar residues" evidence="1">
    <location>
        <begin position="21"/>
        <end position="32"/>
    </location>
</feature>
<dbReference type="RefSeq" id="XP_030991220.1">
    <property type="nucleotide sequence ID" value="XM_031144196.1"/>
</dbReference>
<feature type="compositionally biased region" description="Polar residues" evidence="1">
    <location>
        <begin position="889"/>
        <end position="913"/>
    </location>
</feature>
<evidence type="ECO:0000313" key="3">
    <source>
        <dbReference type="Proteomes" id="UP000319257"/>
    </source>
</evidence>
<comment type="caution">
    <text evidence="2">The sequence shown here is derived from an EMBL/GenBank/DDBJ whole genome shotgun (WGS) entry which is preliminary data.</text>
</comment>
<organism evidence="2 3">
    <name type="scientific">Thyridium curvatum</name>
    <dbReference type="NCBI Taxonomy" id="1093900"/>
    <lineage>
        <taxon>Eukaryota</taxon>
        <taxon>Fungi</taxon>
        <taxon>Dikarya</taxon>
        <taxon>Ascomycota</taxon>
        <taxon>Pezizomycotina</taxon>
        <taxon>Sordariomycetes</taxon>
        <taxon>Sordariomycetidae</taxon>
        <taxon>Thyridiales</taxon>
        <taxon>Thyridiaceae</taxon>
        <taxon>Thyridium</taxon>
    </lineage>
</organism>
<dbReference type="GeneID" id="41976699"/>
<feature type="compositionally biased region" description="Low complexity" evidence="1">
    <location>
        <begin position="36"/>
        <end position="52"/>
    </location>
</feature>
<feature type="region of interest" description="Disordered" evidence="1">
    <location>
        <begin position="1"/>
        <end position="109"/>
    </location>
</feature>
<feature type="compositionally biased region" description="Basic residues" evidence="1">
    <location>
        <begin position="1"/>
        <end position="14"/>
    </location>
</feature>
<feature type="region of interest" description="Disordered" evidence="1">
    <location>
        <begin position="840"/>
        <end position="936"/>
    </location>
</feature>
<dbReference type="OrthoDB" id="5428138at2759"/>
<keyword evidence="3" id="KW-1185">Reference proteome</keyword>
<accession>A0A507AWZ1</accession>
<evidence type="ECO:0000256" key="1">
    <source>
        <dbReference type="SAM" id="MobiDB-lite"/>
    </source>
</evidence>
<dbReference type="Proteomes" id="UP000319257">
    <property type="component" value="Unassembled WGS sequence"/>
</dbReference>
<gene>
    <name evidence="2" type="ORF">E0L32_009252</name>
</gene>
<name>A0A507AWZ1_9PEZI</name>
<dbReference type="InParanoid" id="A0A507AWZ1"/>
<sequence>MAKKKNRRKPRAKQAPRDSATDQPQPVNNRSLSKCGASTAKAQQKAKASAGKISTAHLPLPGREKRPCYQKKVIKYHRKTSKRREDMDDASINPRASPPGQNEESRSDEVEFILSRLDDSQKYLGLCGRYTEYLMQEFTPTGDQYIKTYILEKYKPAQLVPRGQYYYNDPSISGLPESDEQNLDHFKYWPDIPGVITIAPLSLSTKETSLRHEKMQENMLFKFLRVPELGDMLMENLSHQAIKNLILTCSQAHHLVSQLFDTWDLSRGDFHGCDVMHREVWAALPVPRSDPEELKQGVGKSVVVSPFRLGWSEESPEEGFRRGNIQYPVQLTHTVRLFRSIFNFGRNIRTLHLHRVPFLTVEGLGLILAGETDPMPNLTNLGIYRCELLHFGSAAKILQIAKVRCKEYGRKLDALDFYPRHHDGPMVEGRLGSFGLSWGDSGSDTPASVASELLWRILPAAAELSYDFTSEASSFRQFLEKLPLPDLFVPHCLAIADQKIKAGLNTPTEDLPSRLLKDMVALVEHRVIDDEDRFAGNWQECSVCNEQYPINFIHCKSGDRCAGCVLSSCLDSEWDHYKLNKLYIAEVLLLRRRRDDPRKKDEAGQPIPEGTRPLRSLDEFVQSIFWEVTDRGDEPAGLEDAKELVQWLDGVQGAHTHGQPGSPPPPGFATEQCVNPFRVPGYHDTPRCEQQPNFYDPRRRIPRQIYDPDPMMALVRATRYLRPFNLDAMRQAYARNFLKFTLRKKYKPAERTAEVAAKHFESFLGEHRLLGLSIGSDRAATILKPELHVAPVIPYWGLDIPNPWDSPPEPWPSEDAPVTGSVSTFAPLVESAPQTVEWGAIKARDEDKSVNDTTSSAKNRTRGRKSRGRNLKGNNQRGQGQQGSGGQANDKSGGQRGNNARKNQGNSANNGQRNKFHVPDDVRNWLTESKATPAIW</sequence>
<dbReference type="EMBL" id="SKBQ01000066">
    <property type="protein sequence ID" value="TPX09509.1"/>
    <property type="molecule type" value="Genomic_DNA"/>
</dbReference>